<protein>
    <submittedName>
        <fullName evidence="1">3-deoxy-D-manno-octulosonic-acid kinase</fullName>
    </submittedName>
</protein>
<dbReference type="Proteomes" id="UP000319976">
    <property type="component" value="Chromosome"/>
</dbReference>
<reference evidence="1 2" key="1">
    <citation type="submission" date="2019-02" db="EMBL/GenBank/DDBJ databases">
        <title>Deep-cultivation of Planctomycetes and their phenomic and genomic characterization uncovers novel biology.</title>
        <authorList>
            <person name="Wiegand S."/>
            <person name="Jogler M."/>
            <person name="Boedeker C."/>
            <person name="Pinto D."/>
            <person name="Vollmers J."/>
            <person name="Rivas-Marin E."/>
            <person name="Kohn T."/>
            <person name="Peeters S.H."/>
            <person name="Heuer A."/>
            <person name="Rast P."/>
            <person name="Oberbeckmann S."/>
            <person name="Bunk B."/>
            <person name="Jeske O."/>
            <person name="Meyerdierks A."/>
            <person name="Storesund J.E."/>
            <person name="Kallscheuer N."/>
            <person name="Luecker S."/>
            <person name="Lage O.M."/>
            <person name="Pohl T."/>
            <person name="Merkel B.J."/>
            <person name="Hornburger P."/>
            <person name="Mueller R.-W."/>
            <person name="Bruemmer F."/>
            <person name="Labrenz M."/>
            <person name="Spormann A.M."/>
            <person name="Op den Camp H."/>
            <person name="Overmann J."/>
            <person name="Amann R."/>
            <person name="Jetten M.S.M."/>
            <person name="Mascher T."/>
            <person name="Medema M.H."/>
            <person name="Devos D.P."/>
            <person name="Kaster A.-K."/>
            <person name="Ovreas L."/>
            <person name="Rohde M."/>
            <person name="Galperin M.Y."/>
            <person name="Jogler C."/>
        </authorList>
    </citation>
    <scope>NUCLEOTIDE SEQUENCE [LARGE SCALE GENOMIC DNA]</scope>
    <source>
        <strain evidence="1 2">V22</strain>
    </source>
</reference>
<dbReference type="Pfam" id="PF06293">
    <property type="entry name" value="Kdo"/>
    <property type="match status" value="1"/>
</dbReference>
<dbReference type="Gene3D" id="1.10.510.10">
    <property type="entry name" value="Transferase(Phosphotransferase) domain 1"/>
    <property type="match status" value="1"/>
</dbReference>
<dbReference type="SUPFAM" id="SSF56112">
    <property type="entry name" value="Protein kinase-like (PK-like)"/>
    <property type="match status" value="1"/>
</dbReference>
<dbReference type="RefSeq" id="WP_197440020.1">
    <property type="nucleotide sequence ID" value="NZ_CP036316.1"/>
</dbReference>
<keyword evidence="2" id="KW-1185">Reference proteome</keyword>
<name>A0A517T7M0_9PLAN</name>
<sequence length="510" mass="59683">MAHRLTQLASRTARAVSHWWDSVRPQRLLKKWSKVRRGKVDWFLDESLVDEFLNDQGLRFDDWREQGLLETIKKGRHRAVYRLNLASGVYYLKYYRIHSIRSFGQNNLRGSKAFRELRAADLARKVGVPTFETIAYGYEPRLCFTGDNYLISREIPHGTPLDVWLQQTNLETLPTVLRKSLILELAKLTARLHRHNLRHNDFHPGNVLIEISPERNLQLWLIDLHPLQHIEMTATRRKQHLAKINWTFRKFHNASDRQRFYRAYCRALGQKTEARDVWKGLLRASRDQWRQGLRSEDRKWKRPHSALRVRKQGQVQLRALSQLEPAFLDLALANYDALQETPEVKFDDRHLAITCEQITDENNHPWSCSTARKIWELAYFLHRRSIAVRTPLAIVEHTGKPGLLIYEKRFESPLHTSLARASEAEAQRLYSVVEKMCQSLGELGFDSTNLRVDDFSIMMAENNSSSRSKVILRSPQRLLRRKPMLGPQLPILMEMRSQIVSKEGEVLHAA</sequence>
<dbReference type="KEGG" id="chya:V22_15990"/>
<dbReference type="AlphaFoldDB" id="A0A517T7M0"/>
<organism evidence="1 2">
    <name type="scientific">Calycomorphotria hydatis</name>
    <dbReference type="NCBI Taxonomy" id="2528027"/>
    <lineage>
        <taxon>Bacteria</taxon>
        <taxon>Pseudomonadati</taxon>
        <taxon>Planctomycetota</taxon>
        <taxon>Planctomycetia</taxon>
        <taxon>Planctomycetales</taxon>
        <taxon>Planctomycetaceae</taxon>
        <taxon>Calycomorphotria</taxon>
    </lineage>
</organism>
<accession>A0A517T7M0</accession>
<evidence type="ECO:0000313" key="2">
    <source>
        <dbReference type="Proteomes" id="UP000319976"/>
    </source>
</evidence>
<dbReference type="InterPro" id="IPR011009">
    <property type="entry name" value="Kinase-like_dom_sf"/>
</dbReference>
<dbReference type="GO" id="GO:0016301">
    <property type="term" value="F:kinase activity"/>
    <property type="evidence" value="ECO:0007669"/>
    <property type="project" value="UniProtKB-KW"/>
</dbReference>
<keyword evidence="1" id="KW-0808">Transferase</keyword>
<proteinExistence type="predicted"/>
<gene>
    <name evidence="1" type="ORF">V22_15990</name>
</gene>
<evidence type="ECO:0000313" key="1">
    <source>
        <dbReference type="EMBL" id="QDT64365.1"/>
    </source>
</evidence>
<dbReference type="EMBL" id="CP036316">
    <property type="protein sequence ID" value="QDT64365.1"/>
    <property type="molecule type" value="Genomic_DNA"/>
</dbReference>
<keyword evidence="1" id="KW-0418">Kinase</keyword>